<feature type="domain" description="ResB-like" evidence="8">
    <location>
        <begin position="360"/>
        <end position="423"/>
    </location>
</feature>
<proteinExistence type="inferred from homology"/>
<keyword evidence="3 6" id="KW-0201">Cytochrome c-type biogenesis</keyword>
<organism evidence="9">
    <name type="scientific">Caulacanthus okamurae</name>
    <dbReference type="NCBI Taxonomy" id="152008"/>
    <lineage>
        <taxon>Eukaryota</taxon>
        <taxon>Rhodophyta</taxon>
        <taxon>Florideophyceae</taxon>
        <taxon>Rhodymeniophycidae</taxon>
        <taxon>Gigartinales</taxon>
        <taxon>Caulacanthaceae</taxon>
        <taxon>Caulacanthus</taxon>
    </lineage>
</organism>
<evidence type="ECO:0000256" key="7">
    <source>
        <dbReference type="SAM" id="Phobius"/>
    </source>
</evidence>
<protein>
    <recommendedName>
        <fullName evidence="6">Cytochrome c biogenesis protein Ccs1</fullName>
    </recommendedName>
</protein>
<sequence>MKYSHYKSLQWEFIKKLSNLNFSILLLLIIACTSILGTIIEQDKDIQYYQINYPINHHFLNYINWKNITLFGLDHIYATWWFICLLALFFCSLLTCTFSRQLPSLRNARVWKFTPHNNSYKQYTKVKLLSDISYINITYILNLQKYYVFQKDIRIYGYKGLIGRIAPIFVHISLIITLSGSMIGFFSGFTAQEMIPNQEIFHVQNTINSGLYSHLPQNILGKIDNFLIEYNKDNSIKQFYSHLTLINNKGQYVIDKVISVNSPLKFKGLTFYQTSWSINAIKIQLDRKIVQQGLTETILNNKRVWIYNLNIQSSKQLSFIINGLNNQIYVYNSSGNLIQKLNIGEKLIINNHELVINELMTSTGIQIKTDPGIYIVYTGFLILMISITISYLSYCEIWINHNKNNVNMAGLTNRGELTFEEELIQIHKKFLQTQLNE</sequence>
<keyword evidence="2 6" id="KW-0812">Transmembrane</keyword>
<evidence type="ECO:0000256" key="5">
    <source>
        <dbReference type="ARBA" id="ARBA00023136"/>
    </source>
</evidence>
<dbReference type="PANTHER" id="PTHR31566:SF0">
    <property type="entry name" value="CYTOCHROME C BIOGENESIS PROTEIN CCS1, CHLOROPLASTIC"/>
    <property type="match status" value="1"/>
</dbReference>
<gene>
    <name evidence="6 9" type="primary">ccs1</name>
</gene>
<keyword evidence="6" id="KW-0793">Thylakoid</keyword>
<evidence type="ECO:0000256" key="4">
    <source>
        <dbReference type="ARBA" id="ARBA00022989"/>
    </source>
</evidence>
<comment type="subcellular location">
    <subcellularLocation>
        <location evidence="1">Membrane</location>
        <topology evidence="1">Multi-pass membrane protein</topology>
    </subcellularLocation>
    <subcellularLocation>
        <location evidence="6">Plastid</location>
        <location evidence="6">Chloroplast thylakoid membrane</location>
        <topology evidence="6">Multi-pass membrane protein</topology>
    </subcellularLocation>
</comment>
<dbReference type="GO" id="GO:0017004">
    <property type="term" value="P:cytochrome complex assembly"/>
    <property type="evidence" value="ECO:0007669"/>
    <property type="project" value="UniProtKB-UniRule"/>
</dbReference>
<evidence type="ECO:0000313" key="9">
    <source>
        <dbReference type="EMBL" id="QIZ74594.1"/>
    </source>
</evidence>
<comment type="similarity">
    <text evidence="6">Belongs to the Ccs1/CcsB family.</text>
</comment>
<keyword evidence="9" id="KW-0934">Plastid</keyword>
<evidence type="ECO:0000256" key="3">
    <source>
        <dbReference type="ARBA" id="ARBA00022748"/>
    </source>
</evidence>
<feature type="transmembrane region" description="Helical" evidence="7">
    <location>
        <begin position="168"/>
        <end position="189"/>
    </location>
</feature>
<dbReference type="HAMAP" id="MF_01392">
    <property type="entry name" value="CytC_Ccs1"/>
    <property type="match status" value="1"/>
</dbReference>
<keyword evidence="9" id="KW-0150">Chloroplast</keyword>
<reference evidence="9" key="1">
    <citation type="submission" date="2020-03" db="EMBL/GenBank/DDBJ databases">
        <title>Complete organellar genome analysis of the invasive marine red alga Caulacanthus okamurae (Caulacanthaceae, Rhodophyta) from Moss Landing, California, USA.</title>
        <authorList>
            <person name="Hughey J.R."/>
        </authorList>
    </citation>
    <scope>NUCLEOTIDE SEQUENCE</scope>
</reference>
<dbReference type="EMBL" id="MT193838">
    <property type="protein sequence ID" value="QIZ74594.1"/>
    <property type="molecule type" value="Genomic_DNA"/>
</dbReference>
<comment type="subunit">
    <text evidence="6">May interact with CcsA.</text>
</comment>
<evidence type="ECO:0000256" key="1">
    <source>
        <dbReference type="ARBA" id="ARBA00004141"/>
    </source>
</evidence>
<dbReference type="GO" id="GO:0009535">
    <property type="term" value="C:chloroplast thylakoid membrane"/>
    <property type="evidence" value="ECO:0007669"/>
    <property type="project" value="UniProtKB-SubCell"/>
</dbReference>
<keyword evidence="4 6" id="KW-1133">Transmembrane helix</keyword>
<accession>A0A6H1U6X0</accession>
<geneLocation type="chloroplast" evidence="9"/>
<feature type="transmembrane region" description="Helical" evidence="7">
    <location>
        <begin position="80"/>
        <end position="99"/>
    </location>
</feature>
<evidence type="ECO:0000256" key="6">
    <source>
        <dbReference type="HAMAP-Rule" id="MF_01392"/>
    </source>
</evidence>
<dbReference type="RefSeq" id="YP_009773977.1">
    <property type="nucleotide sequence ID" value="NC_047434.1"/>
</dbReference>
<feature type="transmembrane region" description="Helical" evidence="7">
    <location>
        <begin position="374"/>
        <end position="394"/>
    </location>
</feature>
<dbReference type="AlphaFoldDB" id="A0A6H1U6X0"/>
<feature type="domain" description="ResB-like" evidence="8">
    <location>
        <begin position="21"/>
        <end position="299"/>
    </location>
</feature>
<dbReference type="PANTHER" id="PTHR31566">
    <property type="entry name" value="CYTOCHROME C BIOGENESIS PROTEIN CCS1, CHLOROPLASTIC"/>
    <property type="match status" value="1"/>
</dbReference>
<dbReference type="PROSITE" id="PS51257">
    <property type="entry name" value="PROKAR_LIPOPROTEIN"/>
    <property type="match status" value="1"/>
</dbReference>
<dbReference type="Pfam" id="PF05140">
    <property type="entry name" value="ResB"/>
    <property type="match status" value="2"/>
</dbReference>
<name>A0A6H1U6X0_9FLOR</name>
<evidence type="ECO:0000259" key="8">
    <source>
        <dbReference type="Pfam" id="PF05140"/>
    </source>
</evidence>
<keyword evidence="5 6" id="KW-0472">Membrane</keyword>
<dbReference type="InterPro" id="IPR007816">
    <property type="entry name" value="ResB-like_domain"/>
</dbReference>
<evidence type="ECO:0000256" key="2">
    <source>
        <dbReference type="ARBA" id="ARBA00022692"/>
    </source>
</evidence>
<dbReference type="InterPro" id="IPR023494">
    <property type="entry name" value="Cyt_c_bgen_Ccs1/CcsB/ResB"/>
</dbReference>
<comment type="function">
    <text evidence="6">Required during biogenesis of c-type cytochromes (cytochrome c6 and cytochrome f) at the step of heme attachment.</text>
</comment>
<feature type="transmembrane region" description="Helical" evidence="7">
    <location>
        <begin position="20"/>
        <end position="40"/>
    </location>
</feature>
<dbReference type="GeneID" id="54615572"/>